<dbReference type="STRING" id="1095629.A0A0C9XVZ0"/>
<keyword evidence="5" id="KW-1185">Reference proteome</keyword>
<dbReference type="OrthoDB" id="1933717at2759"/>
<dbReference type="InterPro" id="IPR036291">
    <property type="entry name" value="NAD(P)-bd_dom_sf"/>
</dbReference>
<dbReference type="PRINTS" id="PR00081">
    <property type="entry name" value="GDHRDH"/>
</dbReference>
<dbReference type="Proteomes" id="UP000054477">
    <property type="component" value="Unassembled WGS sequence"/>
</dbReference>
<accession>A0A0C9XVZ0</accession>
<dbReference type="SUPFAM" id="SSF51735">
    <property type="entry name" value="NAD(P)-binding Rossmann-fold domains"/>
    <property type="match status" value="1"/>
</dbReference>
<gene>
    <name evidence="4" type="ORF">K443DRAFT_100998</name>
</gene>
<dbReference type="GO" id="GO:0016491">
    <property type="term" value="F:oxidoreductase activity"/>
    <property type="evidence" value="ECO:0007669"/>
    <property type="project" value="UniProtKB-KW"/>
</dbReference>
<dbReference type="Pfam" id="PF00106">
    <property type="entry name" value="adh_short"/>
    <property type="match status" value="1"/>
</dbReference>
<dbReference type="PANTHER" id="PTHR44196">
    <property type="entry name" value="DEHYDROGENASE/REDUCTASE SDR FAMILY MEMBER 7B"/>
    <property type="match status" value="1"/>
</dbReference>
<evidence type="ECO:0000313" key="4">
    <source>
        <dbReference type="EMBL" id="KIK00103.1"/>
    </source>
</evidence>
<dbReference type="EMBL" id="KN838632">
    <property type="protein sequence ID" value="KIK00103.1"/>
    <property type="molecule type" value="Genomic_DNA"/>
</dbReference>
<organism evidence="4 5">
    <name type="scientific">Laccaria amethystina LaAM-08-1</name>
    <dbReference type="NCBI Taxonomy" id="1095629"/>
    <lineage>
        <taxon>Eukaryota</taxon>
        <taxon>Fungi</taxon>
        <taxon>Dikarya</taxon>
        <taxon>Basidiomycota</taxon>
        <taxon>Agaricomycotina</taxon>
        <taxon>Agaricomycetes</taxon>
        <taxon>Agaricomycetidae</taxon>
        <taxon>Agaricales</taxon>
        <taxon>Agaricineae</taxon>
        <taxon>Hydnangiaceae</taxon>
        <taxon>Laccaria</taxon>
    </lineage>
</organism>
<dbReference type="Gene3D" id="3.40.50.720">
    <property type="entry name" value="NAD(P)-binding Rossmann-like Domain"/>
    <property type="match status" value="1"/>
</dbReference>
<proteinExistence type="inferred from homology"/>
<dbReference type="PRINTS" id="PR00080">
    <property type="entry name" value="SDRFAMILY"/>
</dbReference>
<dbReference type="InterPro" id="IPR002347">
    <property type="entry name" value="SDR_fam"/>
</dbReference>
<evidence type="ECO:0000256" key="1">
    <source>
        <dbReference type="ARBA" id="ARBA00006484"/>
    </source>
</evidence>
<evidence type="ECO:0000313" key="5">
    <source>
        <dbReference type="Proteomes" id="UP000054477"/>
    </source>
</evidence>
<protein>
    <recommendedName>
        <fullName evidence="6">3-oxoacyl-[acyl-carrier-protein] reductase</fullName>
    </recommendedName>
</protein>
<dbReference type="PANTHER" id="PTHR44196:SF1">
    <property type="entry name" value="DEHYDROGENASE_REDUCTASE SDR FAMILY MEMBER 7B"/>
    <property type="match status" value="1"/>
</dbReference>
<evidence type="ECO:0000256" key="2">
    <source>
        <dbReference type="ARBA" id="ARBA00023002"/>
    </source>
</evidence>
<keyword evidence="2" id="KW-0560">Oxidoreductase</keyword>
<reference evidence="5" key="2">
    <citation type="submission" date="2015-01" db="EMBL/GenBank/DDBJ databases">
        <title>Evolutionary Origins and Diversification of the Mycorrhizal Mutualists.</title>
        <authorList>
            <consortium name="DOE Joint Genome Institute"/>
            <consortium name="Mycorrhizal Genomics Consortium"/>
            <person name="Kohler A."/>
            <person name="Kuo A."/>
            <person name="Nagy L.G."/>
            <person name="Floudas D."/>
            <person name="Copeland A."/>
            <person name="Barry K.W."/>
            <person name="Cichocki N."/>
            <person name="Veneault-Fourrey C."/>
            <person name="LaButti K."/>
            <person name="Lindquist E.A."/>
            <person name="Lipzen A."/>
            <person name="Lundell T."/>
            <person name="Morin E."/>
            <person name="Murat C."/>
            <person name="Riley R."/>
            <person name="Ohm R."/>
            <person name="Sun H."/>
            <person name="Tunlid A."/>
            <person name="Henrissat B."/>
            <person name="Grigoriev I.V."/>
            <person name="Hibbett D.S."/>
            <person name="Martin F."/>
        </authorList>
    </citation>
    <scope>NUCLEOTIDE SEQUENCE [LARGE SCALE GENOMIC DNA]</scope>
    <source>
        <strain evidence="5">LaAM-08-1</strain>
    </source>
</reference>
<name>A0A0C9XVZ0_9AGAR</name>
<evidence type="ECO:0008006" key="6">
    <source>
        <dbReference type="Google" id="ProtNLM"/>
    </source>
</evidence>
<dbReference type="HOGENOM" id="CLU_010194_8_0_1"/>
<dbReference type="CDD" id="cd05233">
    <property type="entry name" value="SDR_c"/>
    <property type="match status" value="1"/>
</dbReference>
<dbReference type="GO" id="GO:0016020">
    <property type="term" value="C:membrane"/>
    <property type="evidence" value="ECO:0007669"/>
    <property type="project" value="TreeGrafter"/>
</dbReference>
<dbReference type="AlphaFoldDB" id="A0A0C9XVZ0"/>
<comment type="similarity">
    <text evidence="1 3">Belongs to the short-chain dehydrogenases/reductases (SDR) family.</text>
</comment>
<sequence length="297" mass="32047">MSTPSLPSDHFLHCYQFTETNHRDVYPALQTVIADSQVGKTVLITGASRGIGRGIASAFAKAGASGLVLAARNVQKLEETKAEILKINGKAKVVVVSVDTTSPEAVSVLEQAVKDAFGHVDILVNNAGIGGRGLVKDIDVNKWWSDMEVNVKGTFLVTQAYLRLLPADKRGFIGNVGSYAAEMAIPDASSYIVSKLAVHRFTELVALENPNVQVVALHPGSVMTSIVADMSDFAHFARDKVGLSGDFAVYICSERASYLNGRYASCNWDVRELEAKKDEIISKDLLKERLAGVYSTV</sequence>
<evidence type="ECO:0000256" key="3">
    <source>
        <dbReference type="RuleBase" id="RU000363"/>
    </source>
</evidence>
<reference evidence="4 5" key="1">
    <citation type="submission" date="2014-04" db="EMBL/GenBank/DDBJ databases">
        <authorList>
            <consortium name="DOE Joint Genome Institute"/>
            <person name="Kuo A."/>
            <person name="Kohler A."/>
            <person name="Nagy L.G."/>
            <person name="Floudas D."/>
            <person name="Copeland A."/>
            <person name="Barry K.W."/>
            <person name="Cichocki N."/>
            <person name="Veneault-Fourrey C."/>
            <person name="LaButti K."/>
            <person name="Lindquist E.A."/>
            <person name="Lipzen A."/>
            <person name="Lundell T."/>
            <person name="Morin E."/>
            <person name="Murat C."/>
            <person name="Sun H."/>
            <person name="Tunlid A."/>
            <person name="Henrissat B."/>
            <person name="Grigoriev I.V."/>
            <person name="Hibbett D.S."/>
            <person name="Martin F."/>
            <person name="Nordberg H.P."/>
            <person name="Cantor M.N."/>
            <person name="Hua S.X."/>
        </authorList>
    </citation>
    <scope>NUCLEOTIDE SEQUENCE [LARGE SCALE GENOMIC DNA]</scope>
    <source>
        <strain evidence="4 5">LaAM-08-1</strain>
    </source>
</reference>